<keyword evidence="1" id="KW-0175">Coiled coil</keyword>
<dbReference type="Proteomes" id="UP000693970">
    <property type="component" value="Unassembled WGS sequence"/>
</dbReference>
<name>A0A9K3PY62_9STRA</name>
<comment type="caution">
    <text evidence="3">The sequence shown here is derived from an EMBL/GenBank/DDBJ whole genome shotgun (WGS) entry which is preliminary data.</text>
</comment>
<keyword evidence="4" id="KW-1185">Reference proteome</keyword>
<evidence type="ECO:0000256" key="2">
    <source>
        <dbReference type="SAM" id="MobiDB-lite"/>
    </source>
</evidence>
<accession>A0A9K3PY62</accession>
<proteinExistence type="predicted"/>
<dbReference type="AlphaFoldDB" id="A0A9K3PY62"/>
<evidence type="ECO:0000313" key="3">
    <source>
        <dbReference type="EMBL" id="KAG7363610.1"/>
    </source>
</evidence>
<feature type="region of interest" description="Disordered" evidence="2">
    <location>
        <begin position="136"/>
        <end position="165"/>
    </location>
</feature>
<feature type="region of interest" description="Disordered" evidence="2">
    <location>
        <begin position="241"/>
        <end position="275"/>
    </location>
</feature>
<evidence type="ECO:0000313" key="4">
    <source>
        <dbReference type="Proteomes" id="UP000693970"/>
    </source>
</evidence>
<protein>
    <submittedName>
        <fullName evidence="3">Uncharacterized protein</fullName>
    </submittedName>
</protein>
<gene>
    <name evidence="3" type="ORF">IV203_026971</name>
</gene>
<feature type="region of interest" description="Disordered" evidence="2">
    <location>
        <begin position="65"/>
        <end position="94"/>
    </location>
</feature>
<reference evidence="3" key="1">
    <citation type="journal article" date="2021" name="Sci. Rep.">
        <title>Diploid genomic architecture of Nitzschia inconspicua, an elite biomass production diatom.</title>
        <authorList>
            <person name="Oliver A."/>
            <person name="Podell S."/>
            <person name="Pinowska A."/>
            <person name="Traller J.C."/>
            <person name="Smith S.R."/>
            <person name="McClure R."/>
            <person name="Beliaev A."/>
            <person name="Bohutskyi P."/>
            <person name="Hill E.A."/>
            <person name="Rabines A."/>
            <person name="Zheng H."/>
            <person name="Allen L.Z."/>
            <person name="Kuo A."/>
            <person name="Grigoriev I.V."/>
            <person name="Allen A.E."/>
            <person name="Hazlebeck D."/>
            <person name="Allen E.E."/>
        </authorList>
    </citation>
    <scope>NUCLEOTIDE SEQUENCE</scope>
    <source>
        <strain evidence="3">Hildebrandi</strain>
    </source>
</reference>
<dbReference type="OrthoDB" id="54904at2759"/>
<feature type="compositionally biased region" description="Acidic residues" evidence="2">
    <location>
        <begin position="78"/>
        <end position="94"/>
    </location>
</feature>
<sequence>MTTATSTSTTTATASSTKGSGFSSVLSTFLHSIQNRRWLALQQKAQMLDATTQNQLHGFLRDHLGTKEEGGKYNNNNNDDDDDDDDDDDTDSIPDDYEILQKEIDRAYEQQESLEKKKQFLSTRLETYQAKLRALEVASSSSRHNNNNDDDEQKKKQHRQSQQEKIVQLKAALQPVKELYRNMEYEMKRLQQQISSMHQRQMELKIKTQECKAVLQELEYNSMVTGTADMAISNQGTLLEENTERDEENGCNLLLAESSPPTPLEVEPSLVVGDN</sequence>
<feature type="compositionally biased region" description="Low complexity" evidence="2">
    <location>
        <begin position="1"/>
        <end position="17"/>
    </location>
</feature>
<evidence type="ECO:0000256" key="1">
    <source>
        <dbReference type="SAM" id="Coils"/>
    </source>
</evidence>
<feature type="coiled-coil region" evidence="1">
    <location>
        <begin position="180"/>
        <end position="207"/>
    </location>
</feature>
<feature type="region of interest" description="Disordered" evidence="2">
    <location>
        <begin position="1"/>
        <end position="22"/>
    </location>
</feature>
<dbReference type="EMBL" id="JAGRRH010000010">
    <property type="protein sequence ID" value="KAG7363610.1"/>
    <property type="molecule type" value="Genomic_DNA"/>
</dbReference>
<reference evidence="3" key="2">
    <citation type="submission" date="2021-04" db="EMBL/GenBank/DDBJ databases">
        <authorList>
            <person name="Podell S."/>
        </authorList>
    </citation>
    <scope>NUCLEOTIDE SEQUENCE</scope>
    <source>
        <strain evidence="3">Hildebrandi</strain>
    </source>
</reference>
<organism evidence="3 4">
    <name type="scientific">Nitzschia inconspicua</name>
    <dbReference type="NCBI Taxonomy" id="303405"/>
    <lineage>
        <taxon>Eukaryota</taxon>
        <taxon>Sar</taxon>
        <taxon>Stramenopiles</taxon>
        <taxon>Ochrophyta</taxon>
        <taxon>Bacillariophyta</taxon>
        <taxon>Bacillariophyceae</taxon>
        <taxon>Bacillariophycidae</taxon>
        <taxon>Bacillariales</taxon>
        <taxon>Bacillariaceae</taxon>
        <taxon>Nitzschia</taxon>
    </lineage>
</organism>